<proteinExistence type="predicted"/>
<reference evidence="2" key="1">
    <citation type="submission" date="2014-11" db="EMBL/GenBank/DDBJ databases">
        <authorList>
            <person name="Otto D Thomas"/>
            <person name="Naeem Raeece"/>
        </authorList>
    </citation>
    <scope>NUCLEOTIDE SEQUENCE</scope>
</reference>
<dbReference type="EMBL" id="CDMZ01001918">
    <property type="protein sequence ID" value="CEM39260.1"/>
    <property type="molecule type" value="Genomic_DNA"/>
</dbReference>
<gene>
    <name evidence="2" type="ORF">Cvel_24828</name>
</gene>
<name>A0A0G4H5Y7_9ALVE</name>
<evidence type="ECO:0000313" key="2">
    <source>
        <dbReference type="EMBL" id="CEM39260.1"/>
    </source>
</evidence>
<organism evidence="2">
    <name type="scientific">Chromera velia CCMP2878</name>
    <dbReference type="NCBI Taxonomy" id="1169474"/>
    <lineage>
        <taxon>Eukaryota</taxon>
        <taxon>Sar</taxon>
        <taxon>Alveolata</taxon>
        <taxon>Colpodellida</taxon>
        <taxon>Chromeraceae</taxon>
        <taxon>Chromera</taxon>
    </lineage>
</organism>
<protein>
    <submittedName>
        <fullName evidence="2">Uncharacterized protein</fullName>
    </submittedName>
</protein>
<feature type="region of interest" description="Disordered" evidence="1">
    <location>
        <begin position="31"/>
        <end position="51"/>
    </location>
</feature>
<dbReference type="VEuPathDB" id="CryptoDB:Cvel_24828"/>
<sequence length="369" mass="41873">MLRGLLQECRGIETMAEEAFGEIQRTLDLSAQKQTPQQQQQQQQKASKKVKADGPEEIAKIFLAEQLFRLDWIRAHSTALTAYIERVVDTRSMSFDEEALRLYDTTVDSDYLDPSVVQMILDRLASMLEREKGESLFEKYQSMRGRFGIPKQSYETIFKTVLEDAQEVDSRMCDHPPEASLAVIAYENPSDPAEAYCEPSRGVLLKSSMRLNLARPITAEKCQQLAAHEGNHHTQFVSLANLAETFPEWALFVYLFVDFCALNFLLEGAAELAVELIFPYRLVVSPEYEKKGRAKFPGGFFSSDIPFLFRLSEEVPEGFRLRQEHLVSRVLPALVGLKGGGQKESEIELRSLVQRARGLLEVHELVTCL</sequence>
<feature type="compositionally biased region" description="Low complexity" evidence="1">
    <location>
        <begin position="31"/>
        <end position="45"/>
    </location>
</feature>
<evidence type="ECO:0000256" key="1">
    <source>
        <dbReference type="SAM" id="MobiDB-lite"/>
    </source>
</evidence>
<accession>A0A0G4H5Y7</accession>
<dbReference type="AlphaFoldDB" id="A0A0G4H5Y7"/>